<dbReference type="SMART" id="SM00388">
    <property type="entry name" value="HisKA"/>
    <property type="match status" value="1"/>
</dbReference>
<dbReference type="SMART" id="SM00448">
    <property type="entry name" value="REC"/>
    <property type="match status" value="1"/>
</dbReference>
<feature type="modified residue" description="4-aspartylphosphate" evidence="9">
    <location>
        <position position="576"/>
    </location>
</feature>
<evidence type="ECO:0000256" key="9">
    <source>
        <dbReference type="PROSITE-ProRule" id="PRU00169"/>
    </source>
</evidence>
<accession>A0AB34C4S4</accession>
<dbReference type="EMBL" id="VWPC01000012">
    <property type="protein sequence ID" value="KAA5841846.1"/>
    <property type="molecule type" value="Genomic_DNA"/>
</dbReference>
<dbReference type="SUPFAM" id="SSF52172">
    <property type="entry name" value="CheY-like"/>
    <property type="match status" value="1"/>
</dbReference>
<dbReference type="CDD" id="cd00082">
    <property type="entry name" value="HisKA"/>
    <property type="match status" value="1"/>
</dbReference>
<feature type="domain" description="PAS" evidence="12">
    <location>
        <begin position="138"/>
        <end position="195"/>
    </location>
</feature>
<gene>
    <name evidence="14" type="ORF">F2A38_15010</name>
</gene>
<keyword evidence="6" id="KW-0418">Kinase</keyword>
<keyword evidence="5" id="KW-0547">Nucleotide-binding</keyword>
<dbReference type="PROSITE" id="PS50110">
    <property type="entry name" value="RESPONSE_REGULATORY"/>
    <property type="match status" value="1"/>
</dbReference>
<protein>
    <recommendedName>
        <fullName evidence="2">histidine kinase</fullName>
        <ecNumber evidence="2">2.7.13.3</ecNumber>
    </recommendedName>
</protein>
<dbReference type="InterPro" id="IPR011006">
    <property type="entry name" value="CheY-like_superfamily"/>
</dbReference>
<dbReference type="InterPro" id="IPR000014">
    <property type="entry name" value="PAS"/>
</dbReference>
<dbReference type="InterPro" id="IPR001789">
    <property type="entry name" value="Sig_transdc_resp-reg_receiver"/>
</dbReference>
<dbReference type="PROSITE" id="PS50112">
    <property type="entry name" value="PAS"/>
    <property type="match status" value="2"/>
</dbReference>
<dbReference type="Gene3D" id="3.30.565.10">
    <property type="entry name" value="Histidine kinase-like ATPase, C-terminal domain"/>
    <property type="match status" value="1"/>
</dbReference>
<name>A0AB34C4S4_9PSED</name>
<dbReference type="PANTHER" id="PTHR43065:SF49">
    <property type="entry name" value="HISTIDINE KINASE"/>
    <property type="match status" value="1"/>
</dbReference>
<feature type="domain" description="PAC" evidence="13">
    <location>
        <begin position="85"/>
        <end position="137"/>
    </location>
</feature>
<dbReference type="RefSeq" id="WP_150051326.1">
    <property type="nucleotide sequence ID" value="NZ_VWPC01000012.1"/>
</dbReference>
<organism evidence="14 15">
    <name type="scientific">Pseudomonas chlororaphis</name>
    <dbReference type="NCBI Taxonomy" id="587753"/>
    <lineage>
        <taxon>Bacteria</taxon>
        <taxon>Pseudomonadati</taxon>
        <taxon>Pseudomonadota</taxon>
        <taxon>Gammaproteobacteria</taxon>
        <taxon>Pseudomonadales</taxon>
        <taxon>Pseudomonadaceae</taxon>
        <taxon>Pseudomonas</taxon>
    </lineage>
</organism>
<dbReference type="AlphaFoldDB" id="A0AB34C4S4"/>
<dbReference type="Pfam" id="PF13426">
    <property type="entry name" value="PAS_9"/>
    <property type="match status" value="1"/>
</dbReference>
<feature type="domain" description="Histidine kinase" evidence="10">
    <location>
        <begin position="285"/>
        <end position="505"/>
    </location>
</feature>
<dbReference type="InterPro" id="IPR003661">
    <property type="entry name" value="HisK_dim/P_dom"/>
</dbReference>
<evidence type="ECO:0000256" key="6">
    <source>
        <dbReference type="ARBA" id="ARBA00022777"/>
    </source>
</evidence>
<keyword evidence="3 9" id="KW-0597">Phosphoprotein</keyword>
<dbReference type="Gene3D" id="1.10.287.130">
    <property type="match status" value="1"/>
</dbReference>
<evidence type="ECO:0000313" key="14">
    <source>
        <dbReference type="EMBL" id="KAA5841846.1"/>
    </source>
</evidence>
<comment type="caution">
    <text evidence="14">The sequence shown here is derived from an EMBL/GenBank/DDBJ whole genome shotgun (WGS) entry which is preliminary data.</text>
</comment>
<keyword evidence="7" id="KW-0067">ATP-binding</keyword>
<evidence type="ECO:0000256" key="2">
    <source>
        <dbReference type="ARBA" id="ARBA00012438"/>
    </source>
</evidence>
<dbReference type="PROSITE" id="PS50109">
    <property type="entry name" value="HIS_KIN"/>
    <property type="match status" value="1"/>
</dbReference>
<dbReference type="SUPFAM" id="SSF55785">
    <property type="entry name" value="PYP-like sensor domain (PAS domain)"/>
    <property type="match status" value="2"/>
</dbReference>
<keyword evidence="4" id="KW-0808">Transferase</keyword>
<dbReference type="InterPro" id="IPR013767">
    <property type="entry name" value="PAS_fold"/>
</dbReference>
<dbReference type="SUPFAM" id="SSF47384">
    <property type="entry name" value="Homodimeric domain of signal transducing histidine kinase"/>
    <property type="match status" value="1"/>
</dbReference>
<evidence type="ECO:0000259" key="13">
    <source>
        <dbReference type="PROSITE" id="PS50113"/>
    </source>
</evidence>
<evidence type="ECO:0000256" key="7">
    <source>
        <dbReference type="ARBA" id="ARBA00022840"/>
    </source>
</evidence>
<dbReference type="Proteomes" id="UP000323924">
    <property type="component" value="Unassembled WGS sequence"/>
</dbReference>
<dbReference type="Pfam" id="PF02518">
    <property type="entry name" value="HATPase_c"/>
    <property type="match status" value="1"/>
</dbReference>
<feature type="domain" description="PAS" evidence="12">
    <location>
        <begin position="10"/>
        <end position="83"/>
    </location>
</feature>
<dbReference type="InterPro" id="IPR003594">
    <property type="entry name" value="HATPase_dom"/>
</dbReference>
<evidence type="ECO:0000256" key="4">
    <source>
        <dbReference type="ARBA" id="ARBA00022679"/>
    </source>
</evidence>
<dbReference type="InterPro" id="IPR035965">
    <property type="entry name" value="PAS-like_dom_sf"/>
</dbReference>
<reference evidence="14 15" key="1">
    <citation type="submission" date="2019-09" db="EMBL/GenBank/DDBJ databases">
        <authorList>
            <person name="Vacheron J."/>
            <person name="Dubost A."/>
            <person name="Prigent-Combaret C."/>
            <person name="Muller D."/>
        </authorList>
    </citation>
    <scope>NUCLEOTIDE SEQUENCE [LARGE SCALE GENOMIC DNA]</scope>
    <source>
        <strain evidence="14 15">JV497</strain>
    </source>
</reference>
<evidence type="ECO:0000259" key="11">
    <source>
        <dbReference type="PROSITE" id="PS50110"/>
    </source>
</evidence>
<evidence type="ECO:0000313" key="15">
    <source>
        <dbReference type="Proteomes" id="UP000323924"/>
    </source>
</evidence>
<dbReference type="InterPro" id="IPR001610">
    <property type="entry name" value="PAC"/>
</dbReference>
<dbReference type="NCBIfam" id="TIGR00229">
    <property type="entry name" value="sensory_box"/>
    <property type="match status" value="2"/>
</dbReference>
<keyword evidence="8" id="KW-0902">Two-component regulatory system</keyword>
<feature type="domain" description="PAC" evidence="13">
    <location>
        <begin position="207"/>
        <end position="265"/>
    </location>
</feature>
<dbReference type="InterPro" id="IPR000700">
    <property type="entry name" value="PAS-assoc_C"/>
</dbReference>
<evidence type="ECO:0000256" key="8">
    <source>
        <dbReference type="ARBA" id="ARBA00023012"/>
    </source>
</evidence>
<proteinExistence type="predicted"/>
<dbReference type="PANTHER" id="PTHR43065">
    <property type="entry name" value="SENSOR HISTIDINE KINASE"/>
    <property type="match status" value="1"/>
</dbReference>
<dbReference type="SMART" id="SM00387">
    <property type="entry name" value="HATPase_c"/>
    <property type="match status" value="1"/>
</dbReference>
<dbReference type="Pfam" id="PF00072">
    <property type="entry name" value="Response_reg"/>
    <property type="match status" value="1"/>
</dbReference>
<dbReference type="SMART" id="SM00086">
    <property type="entry name" value="PAC"/>
    <property type="match status" value="2"/>
</dbReference>
<dbReference type="InterPro" id="IPR005467">
    <property type="entry name" value="His_kinase_dom"/>
</dbReference>
<dbReference type="InterPro" id="IPR004358">
    <property type="entry name" value="Sig_transdc_His_kin-like_C"/>
</dbReference>
<dbReference type="EC" id="2.7.13.3" evidence="2"/>
<dbReference type="Pfam" id="PF00512">
    <property type="entry name" value="HisKA"/>
    <property type="match status" value="1"/>
</dbReference>
<dbReference type="InterPro" id="IPR036890">
    <property type="entry name" value="HATPase_C_sf"/>
</dbReference>
<evidence type="ECO:0000259" key="10">
    <source>
        <dbReference type="PROSITE" id="PS50109"/>
    </source>
</evidence>
<evidence type="ECO:0000259" key="12">
    <source>
        <dbReference type="PROSITE" id="PS50112"/>
    </source>
</evidence>
<dbReference type="Gene3D" id="3.40.50.2300">
    <property type="match status" value="1"/>
</dbReference>
<dbReference type="InterPro" id="IPR036097">
    <property type="entry name" value="HisK_dim/P_sf"/>
</dbReference>
<comment type="catalytic activity">
    <reaction evidence="1">
        <text>ATP + protein L-histidine = ADP + protein N-phospho-L-histidine.</text>
        <dbReference type="EC" id="2.7.13.3"/>
    </reaction>
</comment>
<dbReference type="Pfam" id="PF00989">
    <property type="entry name" value="PAS"/>
    <property type="match status" value="1"/>
</dbReference>
<sequence length="648" mass="71042">MADQPRRVLDEDRFRLLVEAVVDYAIYMIDPQGIVISWNAGARRFKGYQEAEILGAHFSCFYTPEDRQAGLPERALHTALTEGRFEGEGWRVRKDGTRFWCHVVIDPIRDSSGQLLGFAKITRDLTERKIAEETLKQSEQQFRLLVQSVTDYAIYMLDPDGRVSSWNLGAQRIKGYLPQEIIGEHFSRFYTEQDRLDGVPQRALEIATREGRFEKQGWRVRKDGTQFLAHVIIDPIRGDAGELLGFAKVTRDISETVEAQKALESAREALFQAQKLQAIGQLSGGIAHDFNNLLTVILGNLELARKRIGDDPKLSRLLDNAVVGAERGVSLTQRMLAFARRQELKTEPVALTQLMTNLSGLLGSSLGPQVTILTELPESLPTVLADVNQLELAVLNLATNARDAMPGGGTLVFKADLCDSGQAAGVNLPHERYVRLCVIDSGEGMDEQTLALAADPFFTTKGVGKGTGLGLSMVHGLAEQLGGRLILKSLKGQGTTAELWLPLASQATPVVPPRLPAPDSQQQPLCVLVVDDDSLVLTSTTLLLEDLGHQVLCAMSGAQALQRFAEYPAIDLMITDLAMPMMDGGQLASAVRELRPDLPIILASGYAQRLDGLAAALPRVPKPYTQLQLIEALAQAVRQTPSSLRTCR</sequence>
<dbReference type="GO" id="GO:0000155">
    <property type="term" value="F:phosphorelay sensor kinase activity"/>
    <property type="evidence" value="ECO:0007669"/>
    <property type="project" value="InterPro"/>
</dbReference>
<evidence type="ECO:0000256" key="1">
    <source>
        <dbReference type="ARBA" id="ARBA00000085"/>
    </source>
</evidence>
<dbReference type="Gene3D" id="3.30.450.20">
    <property type="entry name" value="PAS domain"/>
    <property type="match status" value="2"/>
</dbReference>
<dbReference type="PROSITE" id="PS50113">
    <property type="entry name" value="PAC"/>
    <property type="match status" value="2"/>
</dbReference>
<feature type="domain" description="Response regulatory" evidence="11">
    <location>
        <begin position="526"/>
        <end position="637"/>
    </location>
</feature>
<dbReference type="CDD" id="cd00130">
    <property type="entry name" value="PAS"/>
    <property type="match status" value="2"/>
</dbReference>
<evidence type="ECO:0000256" key="5">
    <source>
        <dbReference type="ARBA" id="ARBA00022741"/>
    </source>
</evidence>
<dbReference type="SMART" id="SM00091">
    <property type="entry name" value="PAS"/>
    <property type="match status" value="2"/>
</dbReference>
<evidence type="ECO:0000256" key="3">
    <source>
        <dbReference type="ARBA" id="ARBA00022553"/>
    </source>
</evidence>
<dbReference type="PRINTS" id="PR00344">
    <property type="entry name" value="BCTRLSENSOR"/>
</dbReference>
<dbReference type="SUPFAM" id="SSF55874">
    <property type="entry name" value="ATPase domain of HSP90 chaperone/DNA topoisomerase II/histidine kinase"/>
    <property type="match status" value="1"/>
</dbReference>